<dbReference type="InterPro" id="IPR003594">
    <property type="entry name" value="HATPase_dom"/>
</dbReference>
<dbReference type="Gene3D" id="3.30.565.10">
    <property type="entry name" value="Histidine kinase-like ATPase, C-terminal domain"/>
    <property type="match status" value="1"/>
</dbReference>
<evidence type="ECO:0000313" key="5">
    <source>
        <dbReference type="Proteomes" id="UP000257706"/>
    </source>
</evidence>
<name>A0A3B9IUK1_9PROT</name>
<dbReference type="PANTHER" id="PTHR45339">
    <property type="entry name" value="HYBRID SIGNAL TRANSDUCTION HISTIDINE KINASE J"/>
    <property type="match status" value="1"/>
</dbReference>
<dbReference type="Proteomes" id="UP000257706">
    <property type="component" value="Unassembled WGS sequence"/>
</dbReference>
<evidence type="ECO:0000256" key="1">
    <source>
        <dbReference type="ARBA" id="ARBA00022553"/>
    </source>
</evidence>
<reference evidence="4 5" key="1">
    <citation type="journal article" date="2018" name="Nat. Biotechnol.">
        <title>A standardized bacterial taxonomy based on genome phylogeny substantially revises the tree of life.</title>
        <authorList>
            <person name="Parks D.H."/>
            <person name="Chuvochina M."/>
            <person name="Waite D.W."/>
            <person name="Rinke C."/>
            <person name="Skarshewski A."/>
            <person name="Chaumeil P.A."/>
            <person name="Hugenholtz P."/>
        </authorList>
    </citation>
    <scope>NUCLEOTIDE SEQUENCE [LARGE SCALE GENOMIC DNA]</scope>
    <source>
        <strain evidence="4">UBA8739</strain>
    </source>
</reference>
<evidence type="ECO:0000259" key="3">
    <source>
        <dbReference type="Pfam" id="PF02518"/>
    </source>
</evidence>
<keyword evidence="2" id="KW-0902">Two-component regulatory system</keyword>
<feature type="non-terminal residue" evidence="4">
    <location>
        <position position="68"/>
    </location>
</feature>
<protein>
    <recommendedName>
        <fullName evidence="3">Histidine kinase/HSP90-like ATPase domain-containing protein</fullName>
    </recommendedName>
</protein>
<evidence type="ECO:0000256" key="2">
    <source>
        <dbReference type="ARBA" id="ARBA00023012"/>
    </source>
</evidence>
<dbReference type="EMBL" id="DMAI01000471">
    <property type="protein sequence ID" value="HAE51338.1"/>
    <property type="molecule type" value="Genomic_DNA"/>
</dbReference>
<feature type="domain" description="Histidine kinase/HSP90-like ATPase" evidence="3">
    <location>
        <begin position="2"/>
        <end position="64"/>
    </location>
</feature>
<dbReference type="AlphaFoldDB" id="A0A3B9IUK1"/>
<dbReference type="Pfam" id="PF02518">
    <property type="entry name" value="HATPase_c"/>
    <property type="match status" value="1"/>
</dbReference>
<dbReference type="GO" id="GO:0000160">
    <property type="term" value="P:phosphorelay signal transduction system"/>
    <property type="evidence" value="ECO:0007669"/>
    <property type="project" value="UniProtKB-KW"/>
</dbReference>
<feature type="non-terminal residue" evidence="4">
    <location>
        <position position="1"/>
    </location>
</feature>
<accession>A0A3B9IUK1</accession>
<organism evidence="4 5">
    <name type="scientific">Tistrella mobilis</name>
    <dbReference type="NCBI Taxonomy" id="171437"/>
    <lineage>
        <taxon>Bacteria</taxon>
        <taxon>Pseudomonadati</taxon>
        <taxon>Pseudomonadota</taxon>
        <taxon>Alphaproteobacteria</taxon>
        <taxon>Geminicoccales</taxon>
        <taxon>Geminicoccaceae</taxon>
        <taxon>Tistrella</taxon>
    </lineage>
</organism>
<dbReference type="PANTHER" id="PTHR45339:SF1">
    <property type="entry name" value="HYBRID SIGNAL TRANSDUCTION HISTIDINE KINASE J"/>
    <property type="match status" value="1"/>
</dbReference>
<keyword evidence="1" id="KW-0597">Phosphoprotein</keyword>
<proteinExistence type="predicted"/>
<gene>
    <name evidence="4" type="ORF">DCK97_28395</name>
</gene>
<dbReference type="SUPFAM" id="SSF55874">
    <property type="entry name" value="ATPase domain of HSP90 chaperone/DNA topoisomerase II/histidine kinase"/>
    <property type="match status" value="1"/>
</dbReference>
<evidence type="ECO:0000313" key="4">
    <source>
        <dbReference type="EMBL" id="HAE51338.1"/>
    </source>
</evidence>
<dbReference type="InterPro" id="IPR036890">
    <property type="entry name" value="HATPase_C_sf"/>
</dbReference>
<sequence>AGNAVKFTTAGHVSIEVSAVAHREVDPDGRGRLRFRVEDTGVGIAADHLDQLFRPFSQADASVTRRFG</sequence>
<comment type="caution">
    <text evidence="4">The sequence shown here is derived from an EMBL/GenBank/DDBJ whole genome shotgun (WGS) entry which is preliminary data.</text>
</comment>